<name>A0ABQ2PR05_9NEIS</name>
<dbReference type="PROSITE" id="PS00666">
    <property type="entry name" value="DHDPS_2"/>
    <property type="match status" value="1"/>
</dbReference>
<dbReference type="PRINTS" id="PR00146">
    <property type="entry name" value="DHPICSNTHASE"/>
</dbReference>
<evidence type="ECO:0000256" key="13">
    <source>
        <dbReference type="PIRNR" id="PIRNR001365"/>
    </source>
</evidence>
<feature type="binding site" evidence="12">
    <location>
        <position position="71"/>
    </location>
    <ligand>
        <name>pyruvate</name>
        <dbReference type="ChEBI" id="CHEBI:15361"/>
    </ligand>
</feature>
<sequence>MTVSTVIAPSSPQAALEVQSQSVDPRRAFTGVWVPLVTPFRDGALDVAGLEKLVLMLLRQGVDGFVVCGTTGEAATQSESEQLTQLRLVRALAGNVPVIMGVSGADTHSMCRWIERIEAHGASGLLISPPQYVRPSQEGIRLHYEALAAATSLPIVLYNIPYRTGVNMELATIKALAANPQFVAIKESGGGNLVQLSGLIEETPLRVLSGEDHLLFVSACMGGHGGIAAAAHIRPDLYRRMLAYVAAGNLPAARQLASALSPLIKLLFSEPNPGPLKAALEIMGVMRNELRLPMTPVSPALYRQLEETLPAILGL</sequence>
<keyword evidence="15" id="KW-1185">Reference proteome</keyword>
<evidence type="ECO:0000256" key="8">
    <source>
        <dbReference type="ARBA" id="ARBA00023154"/>
    </source>
</evidence>
<keyword evidence="10 12" id="KW-0704">Schiff base</keyword>
<dbReference type="Pfam" id="PF00701">
    <property type="entry name" value="DHDPS"/>
    <property type="match status" value="1"/>
</dbReference>
<feature type="active site" description="Proton donor/acceptor" evidence="12">
    <location>
        <position position="158"/>
    </location>
</feature>
<evidence type="ECO:0000256" key="11">
    <source>
        <dbReference type="ARBA" id="ARBA00047836"/>
    </source>
</evidence>
<evidence type="ECO:0000313" key="14">
    <source>
        <dbReference type="EMBL" id="GGP28024.1"/>
    </source>
</evidence>
<comment type="catalytic activity">
    <reaction evidence="11 12">
        <text>L-aspartate 4-semialdehyde + pyruvate = (2S,4S)-4-hydroxy-2,3,4,5-tetrahydrodipicolinate + H2O + H(+)</text>
        <dbReference type="Rhea" id="RHEA:34171"/>
        <dbReference type="ChEBI" id="CHEBI:15361"/>
        <dbReference type="ChEBI" id="CHEBI:15377"/>
        <dbReference type="ChEBI" id="CHEBI:15378"/>
        <dbReference type="ChEBI" id="CHEBI:67139"/>
        <dbReference type="ChEBI" id="CHEBI:537519"/>
        <dbReference type="EC" id="4.3.3.7"/>
    </reaction>
</comment>
<organism evidence="14 15">
    <name type="scientific">Silvimonas amylolytica</name>
    <dbReference type="NCBI Taxonomy" id="449663"/>
    <lineage>
        <taxon>Bacteria</taxon>
        <taxon>Pseudomonadati</taxon>
        <taxon>Pseudomonadota</taxon>
        <taxon>Betaproteobacteria</taxon>
        <taxon>Neisseriales</taxon>
        <taxon>Chitinibacteraceae</taxon>
        <taxon>Silvimonas</taxon>
    </lineage>
</organism>
<comment type="subcellular location">
    <subcellularLocation>
        <location evidence="12">Cytoplasm</location>
    </subcellularLocation>
</comment>
<accession>A0ABQ2PR05</accession>
<feature type="site" description="Part of a proton relay during catalysis" evidence="12">
    <location>
        <position position="70"/>
    </location>
</feature>
<dbReference type="EC" id="4.3.3.7" evidence="4 12"/>
<gene>
    <name evidence="12 14" type="primary">dapA</name>
    <name evidence="14" type="ORF">GCM10010971_38430</name>
</gene>
<evidence type="ECO:0000256" key="3">
    <source>
        <dbReference type="ARBA" id="ARBA00007592"/>
    </source>
</evidence>
<reference evidence="15" key="1">
    <citation type="journal article" date="2019" name="Int. J. Syst. Evol. Microbiol.">
        <title>The Global Catalogue of Microorganisms (GCM) 10K type strain sequencing project: providing services to taxonomists for standard genome sequencing and annotation.</title>
        <authorList>
            <consortium name="The Broad Institute Genomics Platform"/>
            <consortium name="The Broad Institute Genome Sequencing Center for Infectious Disease"/>
            <person name="Wu L."/>
            <person name="Ma J."/>
        </authorList>
    </citation>
    <scope>NUCLEOTIDE SEQUENCE [LARGE SCALE GENOMIC DNA]</scope>
    <source>
        <strain evidence="15">CGMCC 1.8860</strain>
    </source>
</reference>
<dbReference type="PANTHER" id="PTHR12128">
    <property type="entry name" value="DIHYDRODIPICOLINATE SYNTHASE"/>
    <property type="match status" value="1"/>
</dbReference>
<proteinExistence type="inferred from homology"/>
<comment type="function">
    <text evidence="1 12">Catalyzes the condensation of (S)-aspartate-beta-semialdehyde [(S)-ASA] and pyruvate to 4-hydroxy-tetrahydrodipicolinate (HTPA).</text>
</comment>
<evidence type="ECO:0000256" key="10">
    <source>
        <dbReference type="ARBA" id="ARBA00023270"/>
    </source>
</evidence>
<dbReference type="PANTHER" id="PTHR12128:SF66">
    <property type="entry name" value="4-HYDROXY-2-OXOGLUTARATE ALDOLASE, MITOCHONDRIAL"/>
    <property type="match status" value="1"/>
</dbReference>
<dbReference type="SMART" id="SM01130">
    <property type="entry name" value="DHDPS"/>
    <property type="match status" value="1"/>
</dbReference>
<comment type="subunit">
    <text evidence="12">Homotetramer; dimer of dimers.</text>
</comment>
<comment type="caution">
    <text evidence="12">Was originally thought to be a dihydrodipicolinate synthase (DHDPS), catalyzing the condensation of (S)-aspartate-beta-semialdehyde [(S)-ASA] and pyruvate to dihydrodipicolinate (DHDP). However, it was shown in E.coli that the product of the enzymatic reaction is not dihydrodipicolinate but in fact (4S)-4-hydroxy-2,3,4,5-tetrahydro-(2S)-dipicolinic acid (HTPA), and that the consecutive dehydration reaction leading to DHDP is not spontaneous but catalyzed by DapB.</text>
</comment>
<comment type="pathway">
    <text evidence="2 12">Amino-acid biosynthesis; L-lysine biosynthesis via DAP pathway; (S)-tetrahydrodipicolinate from L-aspartate: step 3/4.</text>
</comment>
<dbReference type="NCBIfam" id="TIGR00674">
    <property type="entry name" value="dapA"/>
    <property type="match status" value="1"/>
</dbReference>
<dbReference type="CDD" id="cd00950">
    <property type="entry name" value="DHDPS"/>
    <property type="match status" value="1"/>
</dbReference>
<keyword evidence="5 12" id="KW-0963">Cytoplasm</keyword>
<comment type="similarity">
    <text evidence="3 12 13">Belongs to the DapA family.</text>
</comment>
<dbReference type="InterPro" id="IPR002220">
    <property type="entry name" value="DapA-like"/>
</dbReference>
<protein>
    <recommendedName>
        <fullName evidence="4 12">4-hydroxy-tetrahydrodipicolinate synthase</fullName>
        <shortName evidence="12">HTPA synthase</shortName>
        <ecNumber evidence="4 12">4.3.3.7</ecNumber>
    </recommendedName>
</protein>
<dbReference type="Proteomes" id="UP000621859">
    <property type="component" value="Unassembled WGS sequence"/>
</dbReference>
<feature type="active site" description="Schiff-base intermediate with substrate" evidence="12">
    <location>
        <position position="186"/>
    </location>
</feature>
<keyword evidence="8 12" id="KW-0457">Lysine biosynthesis</keyword>
<dbReference type="InterPro" id="IPR005263">
    <property type="entry name" value="DapA"/>
</dbReference>
<keyword evidence="7 12" id="KW-0220">Diaminopimelate biosynthesis</keyword>
<evidence type="ECO:0000256" key="1">
    <source>
        <dbReference type="ARBA" id="ARBA00003294"/>
    </source>
</evidence>
<keyword evidence="6 12" id="KW-0028">Amino-acid biosynthesis</keyword>
<dbReference type="HAMAP" id="MF_00418">
    <property type="entry name" value="DapA"/>
    <property type="match status" value="1"/>
</dbReference>
<evidence type="ECO:0000256" key="4">
    <source>
        <dbReference type="ARBA" id="ARBA00012086"/>
    </source>
</evidence>
<dbReference type="SUPFAM" id="SSF51569">
    <property type="entry name" value="Aldolase"/>
    <property type="match status" value="1"/>
</dbReference>
<evidence type="ECO:0000313" key="15">
    <source>
        <dbReference type="Proteomes" id="UP000621859"/>
    </source>
</evidence>
<dbReference type="InterPro" id="IPR013785">
    <property type="entry name" value="Aldolase_TIM"/>
</dbReference>
<dbReference type="RefSeq" id="WP_188698214.1">
    <property type="nucleotide sequence ID" value="NZ_BMLY01000009.1"/>
</dbReference>
<dbReference type="InterPro" id="IPR020625">
    <property type="entry name" value="Schiff_base-form_aldolases_AS"/>
</dbReference>
<feature type="site" description="Part of a proton relay during catalysis" evidence="12">
    <location>
        <position position="132"/>
    </location>
</feature>
<dbReference type="PIRSF" id="PIRSF001365">
    <property type="entry name" value="DHDPS"/>
    <property type="match status" value="1"/>
</dbReference>
<evidence type="ECO:0000256" key="2">
    <source>
        <dbReference type="ARBA" id="ARBA00005120"/>
    </source>
</evidence>
<evidence type="ECO:0000256" key="5">
    <source>
        <dbReference type="ARBA" id="ARBA00022490"/>
    </source>
</evidence>
<evidence type="ECO:0000256" key="6">
    <source>
        <dbReference type="ARBA" id="ARBA00022605"/>
    </source>
</evidence>
<feature type="binding site" evidence="12">
    <location>
        <position position="227"/>
    </location>
    <ligand>
        <name>pyruvate</name>
        <dbReference type="ChEBI" id="CHEBI:15361"/>
    </ligand>
</feature>
<evidence type="ECO:0000256" key="12">
    <source>
        <dbReference type="HAMAP-Rule" id="MF_00418"/>
    </source>
</evidence>
<keyword evidence="9 12" id="KW-0456">Lyase</keyword>
<dbReference type="EMBL" id="BMLY01000009">
    <property type="protein sequence ID" value="GGP28024.1"/>
    <property type="molecule type" value="Genomic_DNA"/>
</dbReference>
<evidence type="ECO:0000256" key="7">
    <source>
        <dbReference type="ARBA" id="ARBA00022915"/>
    </source>
</evidence>
<comment type="caution">
    <text evidence="14">The sequence shown here is derived from an EMBL/GenBank/DDBJ whole genome shotgun (WGS) entry which is preliminary data.</text>
</comment>
<evidence type="ECO:0000256" key="9">
    <source>
        <dbReference type="ARBA" id="ARBA00023239"/>
    </source>
</evidence>
<dbReference type="Gene3D" id="3.20.20.70">
    <property type="entry name" value="Aldolase class I"/>
    <property type="match status" value="1"/>
</dbReference>